<evidence type="ECO:0008006" key="3">
    <source>
        <dbReference type="Google" id="ProtNLM"/>
    </source>
</evidence>
<proteinExistence type="predicted"/>
<gene>
    <name evidence="1" type="ORF">K435DRAFT_659449</name>
</gene>
<dbReference type="AlphaFoldDB" id="A0A4S8MB71"/>
<dbReference type="Proteomes" id="UP000297245">
    <property type="component" value="Unassembled WGS sequence"/>
</dbReference>
<organism evidence="1 2">
    <name type="scientific">Dendrothele bispora (strain CBS 962.96)</name>
    <dbReference type="NCBI Taxonomy" id="1314807"/>
    <lineage>
        <taxon>Eukaryota</taxon>
        <taxon>Fungi</taxon>
        <taxon>Dikarya</taxon>
        <taxon>Basidiomycota</taxon>
        <taxon>Agaricomycotina</taxon>
        <taxon>Agaricomycetes</taxon>
        <taxon>Agaricomycetidae</taxon>
        <taxon>Agaricales</taxon>
        <taxon>Agaricales incertae sedis</taxon>
        <taxon>Dendrothele</taxon>
    </lineage>
</organism>
<evidence type="ECO:0000313" key="1">
    <source>
        <dbReference type="EMBL" id="THU99218.1"/>
    </source>
</evidence>
<evidence type="ECO:0000313" key="2">
    <source>
        <dbReference type="Proteomes" id="UP000297245"/>
    </source>
</evidence>
<keyword evidence="2" id="KW-1185">Reference proteome</keyword>
<accession>A0A4S8MB71</accession>
<name>A0A4S8MB71_DENBC</name>
<protein>
    <recommendedName>
        <fullName evidence="3">Integrase catalytic domain-containing protein</fullName>
    </recommendedName>
</protein>
<sequence>MSNNPKGNNQYNNGTKPSDDILRVKLFQYASENLRYKEMISGLAADLGYHIQKRKLADLLKRFEIPTARRNSKMLTEDVKQELVHEKLRNDPYHRKGPNTIKSLLHQDLNPLPRSTVRSIQKTYEGPAGPLLRAPGMTNWIQWKPLLVLGPGQEMHSDGHEKWTASAIQLGDVSIGVYGFWQHVGHIPYLTVVPDARHADAVGHLHLDMIEACGYRIPVQCTVDKGSETGELYAQQVALRYETKNMEQWPAFVAVPSTRNIMVESMWKWLLQFGGREVQDILKEGKTNGIFKIGHPVHKNLFHWLWHQILQSFLDSFCEYWNSKRTRYQADSGYPSGTTPNQIMRCPEEYGLRDCSILVSKVAIDALRHECLPPRKEVLRWVDDVFEQNARAVYEEIGSPRLDKGITSVHEAWAIFQLMAPRLESIYGHK</sequence>
<dbReference type="EMBL" id="ML179123">
    <property type="protein sequence ID" value="THU99218.1"/>
    <property type="molecule type" value="Genomic_DNA"/>
</dbReference>
<dbReference type="PANTHER" id="PTHR46177">
    <property type="entry name" value="INTEGRASE CATALYTIC DOMAIN-CONTAINING PROTEIN"/>
    <property type="match status" value="1"/>
</dbReference>
<reference evidence="1 2" key="1">
    <citation type="journal article" date="2019" name="Nat. Ecol. Evol.">
        <title>Megaphylogeny resolves global patterns of mushroom evolution.</title>
        <authorList>
            <person name="Varga T."/>
            <person name="Krizsan K."/>
            <person name="Foldi C."/>
            <person name="Dima B."/>
            <person name="Sanchez-Garcia M."/>
            <person name="Sanchez-Ramirez S."/>
            <person name="Szollosi G.J."/>
            <person name="Szarkandi J.G."/>
            <person name="Papp V."/>
            <person name="Albert L."/>
            <person name="Andreopoulos W."/>
            <person name="Angelini C."/>
            <person name="Antonin V."/>
            <person name="Barry K.W."/>
            <person name="Bougher N.L."/>
            <person name="Buchanan P."/>
            <person name="Buyck B."/>
            <person name="Bense V."/>
            <person name="Catcheside P."/>
            <person name="Chovatia M."/>
            <person name="Cooper J."/>
            <person name="Damon W."/>
            <person name="Desjardin D."/>
            <person name="Finy P."/>
            <person name="Geml J."/>
            <person name="Haridas S."/>
            <person name="Hughes K."/>
            <person name="Justo A."/>
            <person name="Karasinski D."/>
            <person name="Kautmanova I."/>
            <person name="Kiss B."/>
            <person name="Kocsube S."/>
            <person name="Kotiranta H."/>
            <person name="LaButti K.M."/>
            <person name="Lechner B.E."/>
            <person name="Liimatainen K."/>
            <person name="Lipzen A."/>
            <person name="Lukacs Z."/>
            <person name="Mihaltcheva S."/>
            <person name="Morgado L.N."/>
            <person name="Niskanen T."/>
            <person name="Noordeloos M.E."/>
            <person name="Ohm R.A."/>
            <person name="Ortiz-Santana B."/>
            <person name="Ovrebo C."/>
            <person name="Racz N."/>
            <person name="Riley R."/>
            <person name="Savchenko A."/>
            <person name="Shiryaev A."/>
            <person name="Soop K."/>
            <person name="Spirin V."/>
            <person name="Szebenyi C."/>
            <person name="Tomsovsky M."/>
            <person name="Tulloss R.E."/>
            <person name="Uehling J."/>
            <person name="Grigoriev I.V."/>
            <person name="Vagvolgyi C."/>
            <person name="Papp T."/>
            <person name="Martin F.M."/>
            <person name="Miettinen O."/>
            <person name="Hibbett D.S."/>
            <person name="Nagy L.G."/>
        </authorList>
    </citation>
    <scope>NUCLEOTIDE SEQUENCE [LARGE SCALE GENOMIC DNA]</scope>
    <source>
        <strain evidence="1 2">CBS 962.96</strain>
    </source>
</reference>
<dbReference type="PANTHER" id="PTHR46177:SF1">
    <property type="entry name" value="INTEGRASE CATALYTIC DOMAIN-CONTAINING PROTEIN"/>
    <property type="match status" value="1"/>
</dbReference>
<dbReference type="OrthoDB" id="6017046at2759"/>